<evidence type="ECO:0000313" key="2">
    <source>
        <dbReference type="Proteomes" id="UP001055439"/>
    </source>
</evidence>
<keyword evidence="1" id="KW-0812">Transmembrane</keyword>
<gene>
    <name evidence="1" type="ORF">MUK42_03428</name>
</gene>
<organism evidence="1 2">
    <name type="scientific">Musa troglodytarum</name>
    <name type="common">fe'i banana</name>
    <dbReference type="NCBI Taxonomy" id="320322"/>
    <lineage>
        <taxon>Eukaryota</taxon>
        <taxon>Viridiplantae</taxon>
        <taxon>Streptophyta</taxon>
        <taxon>Embryophyta</taxon>
        <taxon>Tracheophyta</taxon>
        <taxon>Spermatophyta</taxon>
        <taxon>Magnoliopsida</taxon>
        <taxon>Liliopsida</taxon>
        <taxon>Zingiberales</taxon>
        <taxon>Musaceae</taxon>
        <taxon>Musa</taxon>
    </lineage>
</organism>
<name>A0A9E7HT21_9LILI</name>
<dbReference type="Proteomes" id="UP001055439">
    <property type="component" value="Chromosome 8"/>
</dbReference>
<accession>A0A9E7HT21</accession>
<proteinExistence type="predicted"/>
<dbReference type="EMBL" id="CP097510">
    <property type="protein sequence ID" value="URE36002.1"/>
    <property type="molecule type" value="Genomic_DNA"/>
</dbReference>
<reference evidence="1" key="1">
    <citation type="submission" date="2022-05" db="EMBL/GenBank/DDBJ databases">
        <title>The Musa troglodytarum L. genome provides insights into the mechanism of non-climacteric behaviour and enrichment of carotenoids.</title>
        <authorList>
            <person name="Wang J."/>
        </authorList>
    </citation>
    <scope>NUCLEOTIDE SEQUENCE</scope>
    <source>
        <tissue evidence="1">Leaf</tissue>
    </source>
</reference>
<dbReference type="AlphaFoldDB" id="A0A9E7HT21"/>
<sequence length="105" mass="11817">MRLEEWQLGAVRSKAPKKVPRKSDGRTAIPLFYSNMQNKGNPLLCYLTFALACCPFGTVSNSAQKNRCSYLRTPFYLTLLSMAAQRSQQGEFSINKLGNLVKTNH</sequence>
<keyword evidence="1" id="KW-0472">Membrane</keyword>
<keyword evidence="2" id="KW-1185">Reference proteome</keyword>
<evidence type="ECO:0000313" key="1">
    <source>
        <dbReference type="EMBL" id="URE36002.1"/>
    </source>
</evidence>
<dbReference type="OrthoDB" id="67700at2759"/>
<protein>
    <submittedName>
        <fullName evidence="1">Multiple C2 and transmembrane domain-containing protein</fullName>
    </submittedName>
</protein>